<evidence type="ECO:0000313" key="4">
    <source>
        <dbReference type="Proteomes" id="UP000198420"/>
    </source>
</evidence>
<feature type="domain" description="Dynamin N-terminal" evidence="2">
    <location>
        <begin position="52"/>
        <end position="216"/>
    </location>
</feature>
<dbReference type="EMBL" id="FZNP01000009">
    <property type="protein sequence ID" value="SNS00862.1"/>
    <property type="molecule type" value="Genomic_DNA"/>
</dbReference>
<dbReference type="Gene3D" id="3.40.50.300">
    <property type="entry name" value="P-loop containing nucleotide triphosphate hydrolases"/>
    <property type="match status" value="1"/>
</dbReference>
<protein>
    <submittedName>
        <fullName evidence="3">Dynamin family protein</fullName>
    </submittedName>
</protein>
<evidence type="ECO:0000256" key="1">
    <source>
        <dbReference type="SAM" id="MobiDB-lite"/>
    </source>
</evidence>
<dbReference type="RefSeq" id="WP_089314117.1">
    <property type="nucleotide sequence ID" value="NZ_FZNP01000009.1"/>
</dbReference>
<sequence>MTDPHAMTAPDAAIDRIVTEIVEIAREQLVSDRLWRPLEALAGRWHEPFARVTVVGEVSVGKSTLINALVGQEILPAATEALSSVPVELRHGDRTSATVAVQRGDAITYRELNGTAEIGEYLTTRGEKGVEVRHGRDAFVRNAGITLPSPLLAEGLRLADTPGVGGLNPAHRRLTLATLTDCDAVLFVIKPGEPVSEPELRFLAESVERVGTYMIVQTHRDQTGSARRLRHNLDMLGQTATWSRICDGDEKEAERLAGKFADVRGEAVSARLALNALVQPPGPERDAELRVSGIPGLAERLRQEVISRVGDIHRRDLLRLAESTAAATRARLTERRTLLGQDDAASDAIRAREQNIHRWAADRGDTWKPDLEAATLYAQSEVRRLAAERVRILRTTYLDRFPGMGVKKLAAAVPQMMDEADATVIEMRQIVADRLNDAVDTIRHRGPGDAVSAHLDRLSLMDGLAGNLPTSFETADLTPDTSFLTGVASMGIGAITHRPDRRPDHEKDRALPVPAHRPPPGHGTGHQGGGLGYYLVTAVVLAGLNAWRRRKARTQEAAVRVYEEVVRAVAGPAVEDSVRAAERERDAIIEVIEDRVEEERQQVVRDREDLAQMTGLTTDRRVELLNGIDLSARRLDALLAELRKVGA</sequence>
<dbReference type="InterPro" id="IPR027417">
    <property type="entry name" value="P-loop_NTPase"/>
</dbReference>
<dbReference type="InterPro" id="IPR051943">
    <property type="entry name" value="TRAFAC_Dynamin-like_GTPase"/>
</dbReference>
<dbReference type="OrthoDB" id="4746525at2"/>
<dbReference type="Proteomes" id="UP000198420">
    <property type="component" value="Unassembled WGS sequence"/>
</dbReference>
<dbReference type="SUPFAM" id="SSF52540">
    <property type="entry name" value="P-loop containing nucleoside triphosphate hydrolases"/>
    <property type="match status" value="1"/>
</dbReference>
<reference evidence="4" key="1">
    <citation type="submission" date="2017-06" db="EMBL/GenBank/DDBJ databases">
        <authorList>
            <person name="Varghese N."/>
            <person name="Submissions S."/>
        </authorList>
    </citation>
    <scope>NUCLEOTIDE SEQUENCE [LARGE SCALE GENOMIC DNA]</scope>
    <source>
        <strain evidence="4">DSM 44485</strain>
    </source>
</reference>
<proteinExistence type="predicted"/>
<dbReference type="Pfam" id="PF00350">
    <property type="entry name" value="Dynamin_N"/>
    <property type="match status" value="1"/>
</dbReference>
<dbReference type="PANTHER" id="PTHR43681:SF1">
    <property type="entry name" value="SARCALUMENIN"/>
    <property type="match status" value="1"/>
</dbReference>
<name>A0A239AZW7_9ACTN</name>
<evidence type="ECO:0000259" key="2">
    <source>
        <dbReference type="Pfam" id="PF00350"/>
    </source>
</evidence>
<organism evidence="3 4">
    <name type="scientific">Actinomadura mexicana</name>
    <dbReference type="NCBI Taxonomy" id="134959"/>
    <lineage>
        <taxon>Bacteria</taxon>
        <taxon>Bacillati</taxon>
        <taxon>Actinomycetota</taxon>
        <taxon>Actinomycetes</taxon>
        <taxon>Streptosporangiales</taxon>
        <taxon>Thermomonosporaceae</taxon>
        <taxon>Actinomadura</taxon>
    </lineage>
</organism>
<feature type="compositionally biased region" description="Basic and acidic residues" evidence="1">
    <location>
        <begin position="497"/>
        <end position="510"/>
    </location>
</feature>
<feature type="region of interest" description="Disordered" evidence="1">
    <location>
        <begin position="495"/>
        <end position="527"/>
    </location>
</feature>
<evidence type="ECO:0000313" key="3">
    <source>
        <dbReference type="EMBL" id="SNS00862.1"/>
    </source>
</evidence>
<dbReference type="InterPro" id="IPR045063">
    <property type="entry name" value="Dynamin_N"/>
</dbReference>
<accession>A0A239AZW7</accession>
<dbReference type="AlphaFoldDB" id="A0A239AZW7"/>
<gene>
    <name evidence="3" type="ORF">SAMN06265355_109304</name>
</gene>
<keyword evidence="4" id="KW-1185">Reference proteome</keyword>
<dbReference type="PANTHER" id="PTHR43681">
    <property type="entry name" value="TRANSMEMBRANE GTPASE FZO"/>
    <property type="match status" value="1"/>
</dbReference>